<evidence type="ECO:0000313" key="1">
    <source>
        <dbReference type="EMBL" id="KER20746.1"/>
    </source>
</evidence>
<dbReference type="GeneID" id="20324935"/>
<accession>A0A074Z128</accession>
<protein>
    <submittedName>
        <fullName evidence="1">Uncharacterized protein</fullName>
    </submittedName>
</protein>
<evidence type="ECO:0000313" key="2">
    <source>
        <dbReference type="Proteomes" id="UP000054324"/>
    </source>
</evidence>
<dbReference type="EMBL" id="KL597025">
    <property type="protein sequence ID" value="KER20746.1"/>
    <property type="molecule type" value="Genomic_DNA"/>
</dbReference>
<proteinExistence type="predicted"/>
<dbReference type="Proteomes" id="UP000054324">
    <property type="component" value="Unassembled WGS sequence"/>
</dbReference>
<organism evidence="1 2">
    <name type="scientific">Opisthorchis viverrini</name>
    <name type="common">Southeast Asian liver fluke</name>
    <dbReference type="NCBI Taxonomy" id="6198"/>
    <lineage>
        <taxon>Eukaryota</taxon>
        <taxon>Metazoa</taxon>
        <taxon>Spiralia</taxon>
        <taxon>Lophotrochozoa</taxon>
        <taxon>Platyhelminthes</taxon>
        <taxon>Trematoda</taxon>
        <taxon>Digenea</taxon>
        <taxon>Opisthorchiida</taxon>
        <taxon>Opisthorchiata</taxon>
        <taxon>Opisthorchiidae</taxon>
        <taxon>Opisthorchis</taxon>
    </lineage>
</organism>
<dbReference type="CTD" id="20324935"/>
<dbReference type="KEGG" id="ovi:T265_10767"/>
<gene>
    <name evidence="1" type="ORF">T265_10767</name>
</gene>
<reference evidence="1 2" key="1">
    <citation type="submission" date="2013-11" db="EMBL/GenBank/DDBJ databases">
        <title>Opisthorchis viverrini - life in the bile duct.</title>
        <authorList>
            <person name="Young N.D."/>
            <person name="Nagarajan N."/>
            <person name="Lin S.J."/>
            <person name="Korhonen P.K."/>
            <person name="Jex A.R."/>
            <person name="Hall R.S."/>
            <person name="Safavi-Hemami H."/>
            <person name="Kaewkong W."/>
            <person name="Bertrand D."/>
            <person name="Gao S."/>
            <person name="Seet Q."/>
            <person name="Wongkham S."/>
            <person name="Teh B.T."/>
            <person name="Wongkham C."/>
            <person name="Intapan P.M."/>
            <person name="Maleewong W."/>
            <person name="Yang X."/>
            <person name="Hu M."/>
            <person name="Wang Z."/>
            <person name="Hofmann A."/>
            <person name="Sternberg P.W."/>
            <person name="Tan P."/>
            <person name="Wang J."/>
            <person name="Gasser R.B."/>
        </authorList>
    </citation>
    <scope>NUCLEOTIDE SEQUENCE [LARGE SCALE GENOMIC DNA]</scope>
</reference>
<name>A0A074Z128_OPIVI</name>
<dbReference type="AlphaFoldDB" id="A0A074Z128"/>
<dbReference type="OrthoDB" id="10595501at2759"/>
<sequence>MDTRADDRRADELVKPNSITFCTVRVPARALPSSHSSVPQYDRPDDANSAASPHLVFWFLIFHRYNFLVVSGKKPPVPPHLVFCSPSLTTNDQMLFDILSENAQQLCFPARAGLVVTNPK</sequence>
<keyword evidence="2" id="KW-1185">Reference proteome</keyword>
<dbReference type="RefSeq" id="XP_009175498.1">
    <property type="nucleotide sequence ID" value="XM_009177234.1"/>
</dbReference>